<organism evidence="2 3">
    <name type="scientific">Pleurodeles waltl</name>
    <name type="common">Iberian ribbed newt</name>
    <dbReference type="NCBI Taxonomy" id="8319"/>
    <lineage>
        <taxon>Eukaryota</taxon>
        <taxon>Metazoa</taxon>
        <taxon>Chordata</taxon>
        <taxon>Craniata</taxon>
        <taxon>Vertebrata</taxon>
        <taxon>Euteleostomi</taxon>
        <taxon>Amphibia</taxon>
        <taxon>Batrachia</taxon>
        <taxon>Caudata</taxon>
        <taxon>Salamandroidea</taxon>
        <taxon>Salamandridae</taxon>
        <taxon>Pleurodelinae</taxon>
        <taxon>Pleurodeles</taxon>
    </lineage>
</organism>
<sequence length="268" mass="29413">MKSDASATSIRLHERGFVNNRNAVHPKTFFGADQIAFDRIMRLQESCVGVVVWVTEAIRASSGGEQLVRAVENSVLFSRRGGSPEQYRRHGIVASYSQELHRIAHLRRVRLGSMTKSAKNSIHRTYNKNEHVKRWRASRGLQPPAGPGASRGPGLERSGAETSPHGVTHGPVCGRREQRARSPGGHQERGVHSVQGFRGATDEDRMVSYSASANNRVTCSWGSHSKREKTHTLHTPAAALHERCTGPCVGVTYDVIRTCRARGAGRPG</sequence>
<feature type="compositionally biased region" description="Basic and acidic residues" evidence="1">
    <location>
        <begin position="174"/>
        <end position="191"/>
    </location>
</feature>
<gene>
    <name evidence="2" type="ORF">NDU88_000821</name>
</gene>
<keyword evidence="3" id="KW-1185">Reference proteome</keyword>
<name>A0AAV7Q296_PLEWA</name>
<dbReference type="AlphaFoldDB" id="A0AAV7Q296"/>
<feature type="region of interest" description="Disordered" evidence="1">
    <location>
        <begin position="120"/>
        <end position="199"/>
    </location>
</feature>
<reference evidence="2" key="1">
    <citation type="journal article" date="2022" name="bioRxiv">
        <title>Sequencing and chromosome-scale assembly of the giantPleurodeles waltlgenome.</title>
        <authorList>
            <person name="Brown T."/>
            <person name="Elewa A."/>
            <person name="Iarovenko S."/>
            <person name="Subramanian E."/>
            <person name="Araus A.J."/>
            <person name="Petzold A."/>
            <person name="Susuki M."/>
            <person name="Suzuki K.-i.T."/>
            <person name="Hayashi T."/>
            <person name="Toyoda A."/>
            <person name="Oliveira C."/>
            <person name="Osipova E."/>
            <person name="Leigh N.D."/>
            <person name="Simon A."/>
            <person name="Yun M.H."/>
        </authorList>
    </citation>
    <scope>NUCLEOTIDE SEQUENCE</scope>
    <source>
        <strain evidence="2">20211129_DDA</strain>
        <tissue evidence="2">Liver</tissue>
    </source>
</reference>
<proteinExistence type="predicted"/>
<dbReference type="EMBL" id="JANPWB010000010">
    <property type="protein sequence ID" value="KAJ1134369.1"/>
    <property type="molecule type" value="Genomic_DNA"/>
</dbReference>
<protein>
    <submittedName>
        <fullName evidence="2">Uncharacterized protein</fullName>
    </submittedName>
</protein>
<evidence type="ECO:0000313" key="3">
    <source>
        <dbReference type="Proteomes" id="UP001066276"/>
    </source>
</evidence>
<dbReference type="Proteomes" id="UP001066276">
    <property type="component" value="Chromosome 6"/>
</dbReference>
<evidence type="ECO:0000256" key="1">
    <source>
        <dbReference type="SAM" id="MobiDB-lite"/>
    </source>
</evidence>
<accession>A0AAV7Q296</accession>
<evidence type="ECO:0000313" key="2">
    <source>
        <dbReference type="EMBL" id="KAJ1134369.1"/>
    </source>
</evidence>
<comment type="caution">
    <text evidence="2">The sequence shown here is derived from an EMBL/GenBank/DDBJ whole genome shotgun (WGS) entry which is preliminary data.</text>
</comment>